<dbReference type="InterPro" id="IPR003593">
    <property type="entry name" value="AAA+_ATPase"/>
</dbReference>
<dbReference type="Pfam" id="PF00005">
    <property type="entry name" value="ABC_tran"/>
    <property type="match status" value="1"/>
</dbReference>
<dbReference type="STRING" id="482461.SAMN05216244_1220"/>
<dbReference type="SMART" id="SM00382">
    <property type="entry name" value="AAA"/>
    <property type="match status" value="1"/>
</dbReference>
<organism evidence="4 5">
    <name type="scientific">Sediminibacillus halophilus</name>
    <dbReference type="NCBI Taxonomy" id="482461"/>
    <lineage>
        <taxon>Bacteria</taxon>
        <taxon>Bacillati</taxon>
        <taxon>Bacillota</taxon>
        <taxon>Bacilli</taxon>
        <taxon>Bacillales</taxon>
        <taxon>Bacillaceae</taxon>
        <taxon>Sediminibacillus</taxon>
    </lineage>
</organism>
<dbReference type="GO" id="GO:0016887">
    <property type="term" value="F:ATP hydrolysis activity"/>
    <property type="evidence" value="ECO:0007669"/>
    <property type="project" value="InterPro"/>
</dbReference>
<accession>A0A1G9P145</accession>
<keyword evidence="1" id="KW-0547">Nucleotide-binding</keyword>
<dbReference type="Gene3D" id="3.40.50.300">
    <property type="entry name" value="P-loop containing nucleotide triphosphate hydrolases"/>
    <property type="match status" value="1"/>
</dbReference>
<protein>
    <submittedName>
        <fullName evidence="4">ABC-2 type transport system ATP-binding protein</fullName>
    </submittedName>
</protein>
<evidence type="ECO:0000259" key="3">
    <source>
        <dbReference type="PROSITE" id="PS50893"/>
    </source>
</evidence>
<keyword evidence="5" id="KW-1185">Reference proteome</keyword>
<sequence>MIEVAQLSKSYGKIQALTNIEFTIDKGTCFGLVGPNGAGKSTLMKILAGILQQFEGDIVVDRFSVAKEKQAVKQLIGYIPQELCLEETLTARDNLLLFGRLYGISGRTLNNRIDNVLEKIGLTERSKDTVLNFSGGMKRRLNIGCALLHEPAIVIMDEPTVGIDPQSRKSIFSIIEQLRADGSTIIYSSHYMEEVEQLCDRIGLIDKGILLENGTMNGLMEKYGTPSLYVSGDTIEAEHLHPYQIAPKGDGYLVRDANPLATLEKLLVRFRELDLQPRRLELYYPKLEDIFFQLTGTKLRDN</sequence>
<name>A0A1G9P145_9BACI</name>
<evidence type="ECO:0000313" key="5">
    <source>
        <dbReference type="Proteomes" id="UP000182347"/>
    </source>
</evidence>
<reference evidence="5" key="1">
    <citation type="submission" date="2016-10" db="EMBL/GenBank/DDBJ databases">
        <authorList>
            <person name="Varghese N."/>
            <person name="Submissions S."/>
        </authorList>
    </citation>
    <scope>NUCLEOTIDE SEQUENCE [LARGE SCALE GENOMIC DNA]</scope>
    <source>
        <strain evidence="5">CGMCC 1.6199</strain>
    </source>
</reference>
<dbReference type="GO" id="GO:0005524">
    <property type="term" value="F:ATP binding"/>
    <property type="evidence" value="ECO:0007669"/>
    <property type="project" value="UniProtKB-KW"/>
</dbReference>
<feature type="domain" description="ABC transporter" evidence="3">
    <location>
        <begin position="2"/>
        <end position="232"/>
    </location>
</feature>
<dbReference type="EMBL" id="FNHF01000001">
    <property type="protein sequence ID" value="SDL91915.1"/>
    <property type="molecule type" value="Genomic_DNA"/>
</dbReference>
<dbReference type="InterPro" id="IPR027417">
    <property type="entry name" value="P-loop_NTPase"/>
</dbReference>
<dbReference type="PANTHER" id="PTHR43582">
    <property type="entry name" value="LINEARMYCIN RESISTANCE ATP-BINDING PROTEIN LNRL"/>
    <property type="match status" value="1"/>
</dbReference>
<dbReference type="InterPro" id="IPR003439">
    <property type="entry name" value="ABC_transporter-like_ATP-bd"/>
</dbReference>
<dbReference type="PROSITE" id="PS50893">
    <property type="entry name" value="ABC_TRANSPORTER_2"/>
    <property type="match status" value="1"/>
</dbReference>
<dbReference type="InterPro" id="IPR017871">
    <property type="entry name" value="ABC_transporter-like_CS"/>
</dbReference>
<gene>
    <name evidence="4" type="ORF">SAMN05216244_1220</name>
</gene>
<keyword evidence="2 4" id="KW-0067">ATP-binding</keyword>
<dbReference type="SUPFAM" id="SSF52540">
    <property type="entry name" value="P-loop containing nucleoside triphosphate hydrolases"/>
    <property type="match status" value="1"/>
</dbReference>
<dbReference type="PANTHER" id="PTHR43582:SF2">
    <property type="entry name" value="LINEARMYCIN RESISTANCE ATP-BINDING PROTEIN LNRL"/>
    <property type="match status" value="1"/>
</dbReference>
<dbReference type="PROSITE" id="PS00211">
    <property type="entry name" value="ABC_TRANSPORTER_1"/>
    <property type="match status" value="1"/>
</dbReference>
<evidence type="ECO:0000256" key="2">
    <source>
        <dbReference type="ARBA" id="ARBA00022840"/>
    </source>
</evidence>
<evidence type="ECO:0000313" key="4">
    <source>
        <dbReference type="EMBL" id="SDL91915.1"/>
    </source>
</evidence>
<dbReference type="AlphaFoldDB" id="A0A1G9P145"/>
<proteinExistence type="predicted"/>
<dbReference type="RefSeq" id="WP_074597912.1">
    <property type="nucleotide sequence ID" value="NZ_FNHF01000001.1"/>
</dbReference>
<evidence type="ECO:0000256" key="1">
    <source>
        <dbReference type="ARBA" id="ARBA00022741"/>
    </source>
</evidence>
<dbReference type="OrthoDB" id="9804819at2"/>
<dbReference type="Proteomes" id="UP000182347">
    <property type="component" value="Unassembled WGS sequence"/>
</dbReference>